<evidence type="ECO:0000256" key="1">
    <source>
        <dbReference type="SAM" id="Phobius"/>
    </source>
</evidence>
<keyword evidence="1" id="KW-0472">Membrane</keyword>
<organism evidence="2 3">
    <name type="scientific">Blautia producta</name>
    <dbReference type="NCBI Taxonomy" id="33035"/>
    <lineage>
        <taxon>Bacteria</taxon>
        <taxon>Bacillati</taxon>
        <taxon>Bacillota</taxon>
        <taxon>Clostridia</taxon>
        <taxon>Lachnospirales</taxon>
        <taxon>Lachnospiraceae</taxon>
        <taxon>Blautia</taxon>
    </lineage>
</organism>
<proteinExistence type="predicted"/>
<reference evidence="2 3" key="1">
    <citation type="submission" date="2019-01" db="EMBL/GenBank/DDBJ databases">
        <title>PMF-metabolizing Aryl O-demethylase.</title>
        <authorList>
            <person name="Kim M."/>
        </authorList>
    </citation>
    <scope>NUCLEOTIDE SEQUENCE [LARGE SCALE GENOMIC DNA]</scope>
    <source>
        <strain evidence="2 3">PMF1</strain>
    </source>
</reference>
<feature type="transmembrane region" description="Helical" evidence="1">
    <location>
        <begin position="121"/>
        <end position="144"/>
    </location>
</feature>
<keyword evidence="1" id="KW-0812">Transmembrane</keyword>
<dbReference type="EMBL" id="CP035945">
    <property type="protein sequence ID" value="QBE94580.1"/>
    <property type="molecule type" value="Genomic_DNA"/>
</dbReference>
<evidence type="ECO:0000313" key="3">
    <source>
        <dbReference type="Proteomes" id="UP000289794"/>
    </source>
</evidence>
<sequence>MEKYKKTLKTRIVLLGLVIFLNLIMSLLHSIMDGRTGIPADVRHLADFQSGFMLGLAIVSLFMLMKYRKLLRDERGLRESFNKETDERMILIRSKAGMPALLITSVIMIFAGIIAGYFNIIIFYTLLAAGICQLLLGTGLKFYYMHKL</sequence>
<keyword evidence="1" id="KW-1133">Transmembrane helix</keyword>
<gene>
    <name evidence="2" type="ORF">PMF13cell1_00071</name>
</gene>
<dbReference type="KEGG" id="bpro:PMF13cell1_00071"/>
<dbReference type="RefSeq" id="WP_130179477.1">
    <property type="nucleotide sequence ID" value="NZ_CP035945.1"/>
</dbReference>
<accession>A0A4P6LTX4</accession>
<feature type="transmembrane region" description="Helical" evidence="1">
    <location>
        <begin position="12"/>
        <end position="32"/>
    </location>
</feature>
<evidence type="ECO:0008006" key="4">
    <source>
        <dbReference type="Google" id="ProtNLM"/>
    </source>
</evidence>
<dbReference type="Proteomes" id="UP000289794">
    <property type="component" value="Chromosome"/>
</dbReference>
<feature type="transmembrane region" description="Helical" evidence="1">
    <location>
        <begin position="96"/>
        <end position="115"/>
    </location>
</feature>
<evidence type="ECO:0000313" key="2">
    <source>
        <dbReference type="EMBL" id="QBE94580.1"/>
    </source>
</evidence>
<dbReference type="AlphaFoldDB" id="A0A4P6LTX4"/>
<protein>
    <recommendedName>
        <fullName evidence="4">DUF2178 domain-containing protein</fullName>
    </recommendedName>
</protein>
<name>A0A4P6LTX4_9FIRM</name>
<feature type="transmembrane region" description="Helical" evidence="1">
    <location>
        <begin position="44"/>
        <end position="65"/>
    </location>
</feature>